<sequence length="183" mass="20980">MPQTGSIIKFFLVAVFSLLMSSCFKDVDFGQAQEISLEPDLQVDLLYFQLDETDFLDSESSQYTPIIRDTVRLEFLDDDYIQDGLMYAALRFRHENRFPYDINSRIRFLGENGGRQFQVNYLIPQGSSAASSVIDTTRILEGNEINKLRRSIKMVVELEVVDGAGDLQGELDFQSKGLFKFEF</sequence>
<dbReference type="Proteomes" id="UP000460416">
    <property type="component" value="Unassembled WGS sequence"/>
</dbReference>
<accession>A0A7M3SYK7</accession>
<dbReference type="OrthoDB" id="1448832at2"/>
<evidence type="ECO:0000313" key="1">
    <source>
        <dbReference type="EMBL" id="MUP41688.1"/>
    </source>
</evidence>
<dbReference type="AlphaFoldDB" id="A0A7M3SYK7"/>
<protein>
    <submittedName>
        <fullName evidence="1">Uncharacterized protein</fullName>
    </submittedName>
</protein>
<proteinExistence type="predicted"/>
<reference evidence="1 2" key="1">
    <citation type="submission" date="2019-07" db="EMBL/GenBank/DDBJ databases">
        <title>Gramella aestuarii sp. nov., isolated from a tidal flat, and emended description of Gramella echinicola.</title>
        <authorList>
            <person name="Liu L."/>
        </authorList>
    </citation>
    <scope>NUCLEOTIDE SEQUENCE [LARGE SCALE GENOMIC DNA]</scope>
    <source>
        <strain evidence="1 2">BS12</strain>
    </source>
</reference>
<keyword evidence="2" id="KW-1185">Reference proteome</keyword>
<gene>
    <name evidence="1" type="ORF">FLP08_03805</name>
</gene>
<dbReference type="EMBL" id="VJVW01000001">
    <property type="protein sequence ID" value="MUP41688.1"/>
    <property type="molecule type" value="Genomic_DNA"/>
</dbReference>
<dbReference type="RefSeq" id="WP_156274181.1">
    <property type="nucleotide sequence ID" value="NZ_BAABGI010000002.1"/>
</dbReference>
<evidence type="ECO:0000313" key="2">
    <source>
        <dbReference type="Proteomes" id="UP000460416"/>
    </source>
</evidence>
<name>A0A7M3SYK7_9FLAO</name>
<organism evidence="1 2">
    <name type="scientific">Christiangramia aestuarii</name>
    <dbReference type="NCBI Taxonomy" id="1028746"/>
    <lineage>
        <taxon>Bacteria</taxon>
        <taxon>Pseudomonadati</taxon>
        <taxon>Bacteroidota</taxon>
        <taxon>Flavobacteriia</taxon>
        <taxon>Flavobacteriales</taxon>
        <taxon>Flavobacteriaceae</taxon>
        <taxon>Christiangramia</taxon>
    </lineage>
</organism>
<comment type="caution">
    <text evidence="1">The sequence shown here is derived from an EMBL/GenBank/DDBJ whole genome shotgun (WGS) entry which is preliminary data.</text>
</comment>